<proteinExistence type="predicted"/>
<dbReference type="EMBL" id="MSFL01000035">
    <property type="protein sequence ID" value="PWY68684.1"/>
    <property type="molecule type" value="Genomic_DNA"/>
</dbReference>
<dbReference type="VEuPathDB" id="FungiDB:BO70DRAFT_400299"/>
<gene>
    <name evidence="2" type="ORF">BO70DRAFT_400299</name>
</gene>
<sequence>MQLAKFLSLAVVAIAPALAVSTTDALLYSLDLYRGTFIHSDGDASCITTPEGIIHSVELAPGMTCNLYFQPSCGGDPFPLKLDSPSLVRDIGSAALSARCRK</sequence>
<comment type="caution">
    <text evidence="2">The sequence shown here is derived from an EMBL/GenBank/DDBJ whole genome shotgun (WGS) entry which is preliminary data.</text>
</comment>
<evidence type="ECO:0000256" key="1">
    <source>
        <dbReference type="SAM" id="SignalP"/>
    </source>
</evidence>
<dbReference type="OrthoDB" id="4448626at2759"/>
<dbReference type="RefSeq" id="XP_025395394.1">
    <property type="nucleotide sequence ID" value="XM_025546915.1"/>
</dbReference>
<feature type="signal peptide" evidence="1">
    <location>
        <begin position="1"/>
        <end position="19"/>
    </location>
</feature>
<feature type="chain" id="PRO_5016425638" evidence="1">
    <location>
        <begin position="20"/>
        <end position="102"/>
    </location>
</feature>
<dbReference type="GeneID" id="37069152"/>
<evidence type="ECO:0000313" key="2">
    <source>
        <dbReference type="EMBL" id="PWY68684.1"/>
    </source>
</evidence>
<organism evidence="2 3">
    <name type="scientific">Aspergillus heteromorphus CBS 117.55</name>
    <dbReference type="NCBI Taxonomy" id="1448321"/>
    <lineage>
        <taxon>Eukaryota</taxon>
        <taxon>Fungi</taxon>
        <taxon>Dikarya</taxon>
        <taxon>Ascomycota</taxon>
        <taxon>Pezizomycotina</taxon>
        <taxon>Eurotiomycetes</taxon>
        <taxon>Eurotiomycetidae</taxon>
        <taxon>Eurotiales</taxon>
        <taxon>Aspergillaceae</taxon>
        <taxon>Aspergillus</taxon>
        <taxon>Aspergillus subgen. Circumdati</taxon>
    </lineage>
</organism>
<protein>
    <submittedName>
        <fullName evidence="2">Uncharacterized protein</fullName>
    </submittedName>
</protein>
<keyword evidence="1" id="KW-0732">Signal</keyword>
<dbReference type="AlphaFoldDB" id="A0A317V338"/>
<reference evidence="2 3" key="1">
    <citation type="submission" date="2016-12" db="EMBL/GenBank/DDBJ databases">
        <title>The genomes of Aspergillus section Nigri reveals drivers in fungal speciation.</title>
        <authorList>
            <consortium name="DOE Joint Genome Institute"/>
            <person name="Vesth T.C."/>
            <person name="Nybo J."/>
            <person name="Theobald S."/>
            <person name="Brandl J."/>
            <person name="Frisvad J.C."/>
            <person name="Nielsen K.F."/>
            <person name="Lyhne E.K."/>
            <person name="Kogle M.E."/>
            <person name="Kuo A."/>
            <person name="Riley R."/>
            <person name="Clum A."/>
            <person name="Nolan M."/>
            <person name="Lipzen A."/>
            <person name="Salamov A."/>
            <person name="Henrissat B."/>
            <person name="Wiebenga A."/>
            <person name="De Vries R.P."/>
            <person name="Grigoriev I.V."/>
            <person name="Mortensen U.H."/>
            <person name="Andersen M.R."/>
            <person name="Baker S.E."/>
        </authorList>
    </citation>
    <scope>NUCLEOTIDE SEQUENCE [LARGE SCALE GENOMIC DNA]</scope>
    <source>
        <strain evidence="2 3">CBS 117.55</strain>
    </source>
</reference>
<dbReference type="Proteomes" id="UP000247233">
    <property type="component" value="Unassembled WGS sequence"/>
</dbReference>
<keyword evidence="3" id="KW-1185">Reference proteome</keyword>
<accession>A0A317V338</accession>
<name>A0A317V338_9EURO</name>
<evidence type="ECO:0000313" key="3">
    <source>
        <dbReference type="Proteomes" id="UP000247233"/>
    </source>
</evidence>